<feature type="region of interest" description="Disordered" evidence="2">
    <location>
        <begin position="596"/>
        <end position="616"/>
    </location>
</feature>
<keyword evidence="1" id="KW-0863">Zinc-finger</keyword>
<dbReference type="CDD" id="cd16448">
    <property type="entry name" value="RING-H2"/>
    <property type="match status" value="1"/>
</dbReference>
<reference evidence="4 5" key="1">
    <citation type="submission" date="2024-04" db="EMBL/GenBank/DDBJ databases">
        <title>The reference genome of an endangered Asteraceae, Deinandra increscens subsp. villosa, native to the Central Coast of California.</title>
        <authorList>
            <person name="Guilliams M."/>
            <person name="Hasenstab-Lehman K."/>
            <person name="Meyer R."/>
            <person name="Mcevoy S."/>
        </authorList>
    </citation>
    <scope>NUCLEOTIDE SEQUENCE [LARGE SCALE GENOMIC DNA]</scope>
    <source>
        <tissue evidence="4">Leaf</tissue>
    </source>
</reference>
<evidence type="ECO:0000259" key="3">
    <source>
        <dbReference type="PROSITE" id="PS50089"/>
    </source>
</evidence>
<name>A0AAP0D7E1_9ASTR</name>
<keyword evidence="1" id="KW-0862">Zinc</keyword>
<comment type="caution">
    <text evidence="4">The sequence shown here is derived from an EMBL/GenBank/DDBJ whole genome shotgun (WGS) entry which is preliminary data.</text>
</comment>
<dbReference type="PANTHER" id="PTHR31150">
    <property type="entry name" value="EXPRESSED PROTEIN"/>
    <property type="match status" value="1"/>
</dbReference>
<evidence type="ECO:0000313" key="4">
    <source>
        <dbReference type="EMBL" id="KAK9066038.1"/>
    </source>
</evidence>
<dbReference type="SUPFAM" id="SSF57850">
    <property type="entry name" value="RING/U-box"/>
    <property type="match status" value="1"/>
</dbReference>
<accession>A0AAP0D7E1</accession>
<sequence length="786" mass="84883">MMGNNRMNEKSKGSASANDYANSSFSNAHLPSGLSFLEGNVEEDTFDSLLDMASSFADLEEFHRSVAQGIPDPVADPKGYSMNLDSFQNPHINLSSNNVNTNLQGVSLSPDWNMSWGQQCVNQGHNAVSASGISTFGGESSFVSLNRPQGNRDIIGSSFSIHPRESAPVHTRNDASFNQGQRGIQGNFEGSFLSLGIGGGTEESVSRSQLGSGEISDKLKETASNELKLVRDRKAMRQTLDDGFMGFQSNNSGLSNKFCQEIRMTSTNNEAGLHGSLNSWPGSNVQHSLHVKQNDMKREKNTRSGDLDHFRDEKLKEAVSTEFNMIHARKATGQTSSQSLNAAFMGFQSNTSGFSNQFSNMERMNSSNNEVGLLGTLDSGLGTSPHHILQIQQNDSRNIRSGDLNHYRALIGNQPVHLGTIGGNSAQDFNSQQRNLKKPPEVEKPSWLASYHTPEQQLQYMCSATANSPSYAGQIMSQNAISGQVLGSDMFSQRRAAPQASWVDSGDAGFPKRLGVEFNVRNSLQTNQRHSSSVETSLQPTSTDQVCQFPDTGFTRQTDHLPRPSIGRTDGASVINSQEPFSAHGQSQNALIQLAKGPQGAPSANASTVGGQSQKPDLHIRRHHKRSAVVPHPASPWVQRQKIIHPTSYHSMPKPSMPVTTPQIHPPVPAGTRTLPAGPVAAHIRAAVPGASSVRPRVPVTTAPAVSHITRKDPEAAASKLSGYKCLLCKRDLALTSEGPVYQPAVPPPVAILPCGHTFHDQCLQNITPDDQAKDPPCIPCAIGEQ</sequence>
<dbReference type="Proteomes" id="UP001408789">
    <property type="component" value="Unassembled WGS sequence"/>
</dbReference>
<keyword evidence="1" id="KW-0479">Metal-binding</keyword>
<feature type="compositionally biased region" description="Polar residues" evidence="2">
    <location>
        <begin position="602"/>
        <end position="615"/>
    </location>
</feature>
<feature type="region of interest" description="Disordered" evidence="2">
    <location>
        <begin position="526"/>
        <end position="572"/>
    </location>
</feature>
<dbReference type="GO" id="GO:0008270">
    <property type="term" value="F:zinc ion binding"/>
    <property type="evidence" value="ECO:0007669"/>
    <property type="project" value="UniProtKB-KW"/>
</dbReference>
<gene>
    <name evidence="4" type="ORF">SSX86_015440</name>
</gene>
<dbReference type="PANTHER" id="PTHR31150:SF19">
    <property type="entry name" value="RING-TYPE DOMAIN-CONTAINING PROTEIN"/>
    <property type="match status" value="1"/>
</dbReference>
<dbReference type="PROSITE" id="PS50089">
    <property type="entry name" value="ZF_RING_2"/>
    <property type="match status" value="1"/>
</dbReference>
<keyword evidence="5" id="KW-1185">Reference proteome</keyword>
<dbReference type="AlphaFoldDB" id="A0AAP0D7E1"/>
<proteinExistence type="predicted"/>
<evidence type="ECO:0000313" key="5">
    <source>
        <dbReference type="Proteomes" id="UP001408789"/>
    </source>
</evidence>
<evidence type="ECO:0000256" key="2">
    <source>
        <dbReference type="SAM" id="MobiDB-lite"/>
    </source>
</evidence>
<organism evidence="4 5">
    <name type="scientific">Deinandra increscens subsp. villosa</name>
    <dbReference type="NCBI Taxonomy" id="3103831"/>
    <lineage>
        <taxon>Eukaryota</taxon>
        <taxon>Viridiplantae</taxon>
        <taxon>Streptophyta</taxon>
        <taxon>Embryophyta</taxon>
        <taxon>Tracheophyta</taxon>
        <taxon>Spermatophyta</taxon>
        <taxon>Magnoliopsida</taxon>
        <taxon>eudicotyledons</taxon>
        <taxon>Gunneridae</taxon>
        <taxon>Pentapetalae</taxon>
        <taxon>asterids</taxon>
        <taxon>campanulids</taxon>
        <taxon>Asterales</taxon>
        <taxon>Asteraceae</taxon>
        <taxon>Asteroideae</taxon>
        <taxon>Heliantheae alliance</taxon>
        <taxon>Madieae</taxon>
        <taxon>Madiinae</taxon>
        <taxon>Deinandra</taxon>
    </lineage>
</organism>
<dbReference type="InterPro" id="IPR001841">
    <property type="entry name" value="Znf_RING"/>
</dbReference>
<protein>
    <recommendedName>
        <fullName evidence="3">RING-type domain-containing protein</fullName>
    </recommendedName>
</protein>
<evidence type="ECO:0000256" key="1">
    <source>
        <dbReference type="PROSITE-ProRule" id="PRU00175"/>
    </source>
</evidence>
<dbReference type="EMBL" id="JBCNJP010000016">
    <property type="protein sequence ID" value="KAK9066038.1"/>
    <property type="molecule type" value="Genomic_DNA"/>
</dbReference>
<feature type="compositionally biased region" description="Polar residues" evidence="2">
    <location>
        <begin position="526"/>
        <end position="546"/>
    </location>
</feature>
<feature type="domain" description="RING-type" evidence="3">
    <location>
        <begin position="726"/>
        <end position="781"/>
    </location>
</feature>